<keyword evidence="4" id="KW-1185">Reference proteome</keyword>
<dbReference type="InterPro" id="IPR036380">
    <property type="entry name" value="Isochorismatase-like_sf"/>
</dbReference>
<gene>
    <name evidence="3" type="ORF">GIY56_00985</name>
</gene>
<evidence type="ECO:0000313" key="3">
    <source>
        <dbReference type="EMBL" id="MTD98858.1"/>
    </source>
</evidence>
<proteinExistence type="predicted"/>
<organism evidence="3 4">
    <name type="scientific">Paracoccus lichenicola</name>
    <dbReference type="NCBI Taxonomy" id="2665644"/>
    <lineage>
        <taxon>Bacteria</taxon>
        <taxon>Pseudomonadati</taxon>
        <taxon>Pseudomonadota</taxon>
        <taxon>Alphaproteobacteria</taxon>
        <taxon>Rhodobacterales</taxon>
        <taxon>Paracoccaceae</taxon>
        <taxon>Paracoccus</taxon>
    </lineage>
</organism>
<evidence type="ECO:0000259" key="2">
    <source>
        <dbReference type="Pfam" id="PF00857"/>
    </source>
</evidence>
<keyword evidence="1" id="KW-0378">Hydrolase</keyword>
<dbReference type="PANTHER" id="PTHR43540">
    <property type="entry name" value="PEROXYUREIDOACRYLATE/UREIDOACRYLATE AMIDOHYDROLASE-RELATED"/>
    <property type="match status" value="1"/>
</dbReference>
<dbReference type="AlphaFoldDB" id="A0A6L6HJZ6"/>
<dbReference type="RefSeq" id="WP_154762953.1">
    <property type="nucleotide sequence ID" value="NZ_WMBT01000001.1"/>
</dbReference>
<dbReference type="InterPro" id="IPR050272">
    <property type="entry name" value="Isochorismatase-like_hydrls"/>
</dbReference>
<feature type="domain" description="Isochorismatase-like" evidence="2">
    <location>
        <begin position="26"/>
        <end position="201"/>
    </location>
</feature>
<dbReference type="Gene3D" id="3.40.50.850">
    <property type="entry name" value="Isochorismatase-like"/>
    <property type="match status" value="1"/>
</dbReference>
<dbReference type="InterPro" id="IPR000868">
    <property type="entry name" value="Isochorismatase-like_dom"/>
</dbReference>
<dbReference type="EMBL" id="WMBT01000001">
    <property type="protein sequence ID" value="MTD98858.1"/>
    <property type="molecule type" value="Genomic_DNA"/>
</dbReference>
<accession>A0A6L6HJZ6</accession>
<dbReference type="SUPFAM" id="SSF52499">
    <property type="entry name" value="Isochorismatase-like hydrolases"/>
    <property type="match status" value="1"/>
</dbReference>
<evidence type="ECO:0000313" key="4">
    <source>
        <dbReference type="Proteomes" id="UP000481417"/>
    </source>
</evidence>
<dbReference type="Proteomes" id="UP000481417">
    <property type="component" value="Unassembled WGS sequence"/>
</dbReference>
<name>A0A6L6HJZ6_9RHOB</name>
<protein>
    <submittedName>
        <fullName evidence="3">Isochorismatase family protein</fullName>
    </submittedName>
</protein>
<evidence type="ECO:0000256" key="1">
    <source>
        <dbReference type="ARBA" id="ARBA00022801"/>
    </source>
</evidence>
<dbReference type="GO" id="GO:0016787">
    <property type="term" value="F:hydrolase activity"/>
    <property type="evidence" value="ECO:0007669"/>
    <property type="project" value="UniProtKB-KW"/>
</dbReference>
<dbReference type="Pfam" id="PF00857">
    <property type="entry name" value="Isochorismatase"/>
    <property type="match status" value="1"/>
</dbReference>
<comment type="caution">
    <text evidence="3">The sequence shown here is derived from an EMBL/GenBank/DDBJ whole genome shotgun (WGS) entry which is preliminary data.</text>
</comment>
<dbReference type="PANTHER" id="PTHR43540:SF6">
    <property type="entry name" value="ISOCHORISMATASE-LIKE DOMAIN-CONTAINING PROTEIN"/>
    <property type="match status" value="1"/>
</dbReference>
<dbReference type="CDD" id="cd00431">
    <property type="entry name" value="cysteine_hydrolases"/>
    <property type="match status" value="1"/>
</dbReference>
<reference evidence="3 4" key="1">
    <citation type="submission" date="2019-11" db="EMBL/GenBank/DDBJ databases">
        <authorList>
            <person name="Lang L."/>
        </authorList>
    </citation>
    <scope>NUCLEOTIDE SEQUENCE [LARGE SCALE GENOMIC DNA]</scope>
    <source>
        <strain evidence="3 4">YIM 132242</strain>
    </source>
</reference>
<sequence>MAFGTQPDKDGKVNEGLIYGPPGDRTVHLCIDMQRMFDKGSPWAVEWLRRVLPQVCQVVERLPSQTIFTRFIPPETLDDAPGTWRPYYEKWPQMLRQNIDPDWLRLLPELELHLPTARIFDKPVYSPWMDGRLHRMLQEERIDTLIMTGGETDVCLLGAVMGAVDLGYRVIIVSDALCSSTDETHDATMEIYANRFGQQIEMIQTEKLLAAMV</sequence>